<reference evidence="3 4" key="1">
    <citation type="submission" date="2022-03" db="EMBL/GenBank/DDBJ databases">
        <title>Hymenobactersp. isolated from the air.</title>
        <authorList>
            <person name="Won M."/>
            <person name="Kwon S.-W."/>
        </authorList>
    </citation>
    <scope>NUCLEOTIDE SEQUENCE [LARGE SCALE GENOMIC DNA]</scope>
    <source>
        <strain evidence="3 4">KACC 21982</strain>
        <plasmid evidence="3 4">unnamed1</plasmid>
    </source>
</reference>
<dbReference type="Pfam" id="PF12697">
    <property type="entry name" value="Abhydrolase_6"/>
    <property type="match status" value="1"/>
</dbReference>
<evidence type="ECO:0000256" key="1">
    <source>
        <dbReference type="ARBA" id="ARBA00008645"/>
    </source>
</evidence>
<dbReference type="GO" id="GO:0016787">
    <property type="term" value="F:hydrolase activity"/>
    <property type="evidence" value="ECO:0007669"/>
    <property type="project" value="UniProtKB-KW"/>
</dbReference>
<gene>
    <name evidence="3" type="ORF">MTX78_23210</name>
</gene>
<dbReference type="Proteomes" id="UP000831113">
    <property type="component" value="Plasmid unnamed1"/>
</dbReference>
<keyword evidence="3" id="KW-0614">Plasmid</keyword>
<name>A0ABY4D818_9BACT</name>
<dbReference type="PRINTS" id="PR00111">
    <property type="entry name" value="ABHYDROLASE"/>
</dbReference>
<dbReference type="EMBL" id="CP094670">
    <property type="protein sequence ID" value="UOG77339.1"/>
    <property type="molecule type" value="Genomic_DNA"/>
</dbReference>
<protein>
    <submittedName>
        <fullName evidence="3">Alpha/beta hydrolase</fullName>
    </submittedName>
</protein>
<proteinExistence type="inferred from homology"/>
<dbReference type="PANTHER" id="PTHR43039">
    <property type="entry name" value="ESTERASE-RELATED"/>
    <property type="match status" value="1"/>
</dbReference>
<comment type="similarity">
    <text evidence="1">Belongs to the AB hydrolase superfamily.</text>
</comment>
<evidence type="ECO:0000313" key="3">
    <source>
        <dbReference type="EMBL" id="UOG77339.1"/>
    </source>
</evidence>
<evidence type="ECO:0000313" key="4">
    <source>
        <dbReference type="Proteomes" id="UP000831113"/>
    </source>
</evidence>
<geneLocation type="plasmid" evidence="3 4">
    <name>unnamed1</name>
</geneLocation>
<dbReference type="RefSeq" id="WP_243803079.1">
    <property type="nucleotide sequence ID" value="NZ_CP094670.1"/>
</dbReference>
<accession>A0ABY4D818</accession>
<keyword evidence="3" id="KW-0378">Hydrolase</keyword>
<dbReference type="Gene3D" id="3.40.50.1820">
    <property type="entry name" value="alpha/beta hydrolase"/>
    <property type="match status" value="1"/>
</dbReference>
<dbReference type="InterPro" id="IPR000073">
    <property type="entry name" value="AB_hydrolase_1"/>
</dbReference>
<evidence type="ECO:0000259" key="2">
    <source>
        <dbReference type="Pfam" id="PF12697"/>
    </source>
</evidence>
<organism evidence="3 4">
    <name type="scientific">Hymenobacter tibetensis</name>
    <dbReference type="NCBI Taxonomy" id="497967"/>
    <lineage>
        <taxon>Bacteria</taxon>
        <taxon>Pseudomonadati</taxon>
        <taxon>Bacteroidota</taxon>
        <taxon>Cytophagia</taxon>
        <taxon>Cytophagales</taxon>
        <taxon>Hymenobacteraceae</taxon>
        <taxon>Hymenobacter</taxon>
    </lineage>
</organism>
<dbReference type="InterPro" id="IPR029058">
    <property type="entry name" value="AB_hydrolase_fold"/>
</dbReference>
<dbReference type="SUPFAM" id="SSF53474">
    <property type="entry name" value="alpha/beta-Hydrolases"/>
    <property type="match status" value="1"/>
</dbReference>
<keyword evidence="4" id="KW-1185">Reference proteome</keyword>
<feature type="domain" description="AB hydrolase-1" evidence="2">
    <location>
        <begin position="19"/>
        <end position="256"/>
    </location>
</feature>
<sequence length="271" mass="29416">MDRLKRNNVTVSGSGEQAMVFVHGFGCDQHMWRLVAPQFKADYRVVLLDLVGAGKSDLAAYHPTRYSSLSAHAEDLLAVLHELDLYNVVLVGHSVGATIAMLAAIQEPARIAQLILVAPSPRFLNDAGYTGGFEPADIEELLEAMNNNYLGWSGAITPVIMGHPDRPELATELNNSFCSTDPTIARHFARVTFLADNRADLALVRTPSLILQCANDTLAPQAVGTFLHQKLADSQLVVLDTSGHCPHLSAPHATTAAMQHFLRSKPTAHHE</sequence>